<proteinExistence type="predicted"/>
<name>A0A9N8HQP1_9STRA</name>
<organism evidence="1 2">
    <name type="scientific">Seminavis robusta</name>
    <dbReference type="NCBI Taxonomy" id="568900"/>
    <lineage>
        <taxon>Eukaryota</taxon>
        <taxon>Sar</taxon>
        <taxon>Stramenopiles</taxon>
        <taxon>Ochrophyta</taxon>
        <taxon>Bacillariophyta</taxon>
        <taxon>Bacillariophyceae</taxon>
        <taxon>Bacillariophycidae</taxon>
        <taxon>Naviculales</taxon>
        <taxon>Naviculaceae</taxon>
        <taxon>Seminavis</taxon>
    </lineage>
</organism>
<dbReference type="AlphaFoldDB" id="A0A9N8HQP1"/>
<dbReference type="EMBL" id="CAICTM010001213">
    <property type="protein sequence ID" value="CAB9521622.1"/>
    <property type="molecule type" value="Genomic_DNA"/>
</dbReference>
<evidence type="ECO:0000313" key="2">
    <source>
        <dbReference type="Proteomes" id="UP001153069"/>
    </source>
</evidence>
<protein>
    <submittedName>
        <fullName evidence="1">Uncharacterized protein</fullName>
    </submittedName>
</protein>
<evidence type="ECO:0000313" key="1">
    <source>
        <dbReference type="EMBL" id="CAB9521622.1"/>
    </source>
</evidence>
<sequence>MYRPIPPCFNTLSARALTPGQKRRALVLNMYLLPIMGQPVKTFYKWAWIVTRRQGTFREVSEYYQAVDADKSHSFQTKQYCETLDLLREVGMLHLHHQPGGNHTQQRQSTKKG</sequence>
<dbReference type="Proteomes" id="UP001153069">
    <property type="component" value="Unassembled WGS sequence"/>
</dbReference>
<accession>A0A9N8HQP1</accession>
<gene>
    <name evidence="1" type="ORF">SEMRO_1215_G253120.1</name>
</gene>
<keyword evidence="2" id="KW-1185">Reference proteome</keyword>
<reference evidence="1" key="1">
    <citation type="submission" date="2020-06" db="EMBL/GenBank/DDBJ databases">
        <authorList>
            <consortium name="Plant Systems Biology data submission"/>
        </authorList>
    </citation>
    <scope>NUCLEOTIDE SEQUENCE</scope>
    <source>
        <strain evidence="1">D6</strain>
    </source>
</reference>
<dbReference type="OrthoDB" id="372421at2759"/>
<comment type="caution">
    <text evidence="1">The sequence shown here is derived from an EMBL/GenBank/DDBJ whole genome shotgun (WGS) entry which is preliminary data.</text>
</comment>